<dbReference type="EMBL" id="JBBVGT010000003">
    <property type="protein sequence ID" value="MFB5946753.1"/>
    <property type="molecule type" value="Genomic_DNA"/>
</dbReference>
<sequence length="148" mass="17080">MTISCKIFDELTTKELYDLLQLRSEIFVVEQQCAYLDIDGVDFQCHHLLIYDHNDKLQAYARLIPAGLTFLENSIGRIVTREHGNGLGKILMKVALVEMNNIFGDRPIRIGAQMQALPFYRNFGFIEDGEPYDEDGIDHIEMIRVDRN</sequence>
<evidence type="ECO:0000313" key="3">
    <source>
        <dbReference type="Proteomes" id="UP001580928"/>
    </source>
</evidence>
<dbReference type="InterPro" id="IPR016181">
    <property type="entry name" value="Acyl_CoA_acyltransferase"/>
</dbReference>
<dbReference type="Proteomes" id="UP001580928">
    <property type="component" value="Unassembled WGS sequence"/>
</dbReference>
<protein>
    <submittedName>
        <fullName evidence="2">GNAT family N-acetyltransferase</fullName>
        <ecNumber evidence="2">2.3.1.-</ecNumber>
    </submittedName>
</protein>
<accession>A0ABV5CGR2</accession>
<evidence type="ECO:0000259" key="1">
    <source>
        <dbReference type="PROSITE" id="PS51186"/>
    </source>
</evidence>
<dbReference type="PROSITE" id="PS51186">
    <property type="entry name" value="GNAT"/>
    <property type="match status" value="1"/>
</dbReference>
<dbReference type="RefSeq" id="WP_375558282.1">
    <property type="nucleotide sequence ID" value="NZ_JBBVGT010000003.1"/>
</dbReference>
<proteinExistence type="predicted"/>
<comment type="caution">
    <text evidence="2">The sequence shown here is derived from an EMBL/GenBank/DDBJ whole genome shotgun (WGS) entry which is preliminary data.</text>
</comment>
<reference evidence="2 3" key="1">
    <citation type="submission" date="2024-04" db="EMBL/GenBank/DDBJ databases">
        <title>Albibacterium profundi sp. nov., isolated from sediment of the Challenger Deep of Mariana Trench.</title>
        <authorList>
            <person name="Wang Y."/>
        </authorList>
    </citation>
    <scope>NUCLEOTIDE SEQUENCE [LARGE SCALE GENOMIC DNA]</scope>
    <source>
        <strain evidence="2 3">RHL897</strain>
    </source>
</reference>
<dbReference type="Gene3D" id="3.40.630.30">
    <property type="match status" value="1"/>
</dbReference>
<organism evidence="2 3">
    <name type="scientific">Albibacterium profundi</name>
    <dbReference type="NCBI Taxonomy" id="3134906"/>
    <lineage>
        <taxon>Bacteria</taxon>
        <taxon>Pseudomonadati</taxon>
        <taxon>Bacteroidota</taxon>
        <taxon>Sphingobacteriia</taxon>
        <taxon>Sphingobacteriales</taxon>
        <taxon>Sphingobacteriaceae</taxon>
        <taxon>Albibacterium</taxon>
    </lineage>
</organism>
<evidence type="ECO:0000313" key="2">
    <source>
        <dbReference type="EMBL" id="MFB5946753.1"/>
    </source>
</evidence>
<keyword evidence="2" id="KW-0808">Transferase</keyword>
<dbReference type="EC" id="2.3.1.-" evidence="2"/>
<dbReference type="InterPro" id="IPR000182">
    <property type="entry name" value="GNAT_dom"/>
</dbReference>
<keyword evidence="3" id="KW-1185">Reference proteome</keyword>
<gene>
    <name evidence="2" type="ORF">WKR92_13045</name>
</gene>
<dbReference type="Pfam" id="PF13673">
    <property type="entry name" value="Acetyltransf_10"/>
    <property type="match status" value="1"/>
</dbReference>
<feature type="domain" description="N-acetyltransferase" evidence="1">
    <location>
        <begin position="6"/>
        <end position="147"/>
    </location>
</feature>
<keyword evidence="2" id="KW-0012">Acyltransferase</keyword>
<name>A0ABV5CGR2_9SPHI</name>
<dbReference type="SUPFAM" id="SSF55729">
    <property type="entry name" value="Acyl-CoA N-acyltransferases (Nat)"/>
    <property type="match status" value="1"/>
</dbReference>
<dbReference type="GO" id="GO:0016746">
    <property type="term" value="F:acyltransferase activity"/>
    <property type="evidence" value="ECO:0007669"/>
    <property type="project" value="UniProtKB-KW"/>
</dbReference>